<accession>G5AG91</accession>
<proteinExistence type="predicted"/>
<dbReference type="OMA" id="DFIGHES"/>
<dbReference type="KEGG" id="psoj:PHYSODRAFT_342393"/>
<dbReference type="Proteomes" id="UP000002640">
    <property type="component" value="Unassembled WGS sequence"/>
</dbReference>
<dbReference type="InParanoid" id="G5AG91"/>
<gene>
    <name evidence="1" type="ORF">PHYSODRAFT_342393</name>
</gene>
<organism evidence="1 2">
    <name type="scientific">Phytophthora sojae (strain P6497)</name>
    <name type="common">Soybean stem and root rot agent</name>
    <name type="synonym">Phytophthora megasperma f. sp. glycines</name>
    <dbReference type="NCBI Taxonomy" id="1094619"/>
    <lineage>
        <taxon>Eukaryota</taxon>
        <taxon>Sar</taxon>
        <taxon>Stramenopiles</taxon>
        <taxon>Oomycota</taxon>
        <taxon>Peronosporomycetes</taxon>
        <taxon>Peronosporales</taxon>
        <taxon>Peronosporaceae</taxon>
        <taxon>Phytophthora</taxon>
    </lineage>
</organism>
<evidence type="ECO:0000313" key="2">
    <source>
        <dbReference type="Proteomes" id="UP000002640"/>
    </source>
</evidence>
<evidence type="ECO:0000313" key="1">
    <source>
        <dbReference type="EMBL" id="EGZ05603.1"/>
    </source>
</evidence>
<keyword evidence="2" id="KW-1185">Reference proteome</keyword>
<protein>
    <submittedName>
        <fullName evidence="1">Uncharacterized protein</fullName>
    </submittedName>
</protein>
<dbReference type="GeneID" id="20648262"/>
<reference evidence="1 2" key="1">
    <citation type="journal article" date="2006" name="Science">
        <title>Phytophthora genome sequences uncover evolutionary origins and mechanisms of pathogenesis.</title>
        <authorList>
            <person name="Tyler B.M."/>
            <person name="Tripathy S."/>
            <person name="Zhang X."/>
            <person name="Dehal P."/>
            <person name="Jiang R.H."/>
            <person name="Aerts A."/>
            <person name="Arredondo F.D."/>
            <person name="Baxter L."/>
            <person name="Bensasson D."/>
            <person name="Beynon J.L."/>
            <person name="Chapman J."/>
            <person name="Damasceno C.M."/>
            <person name="Dorrance A.E."/>
            <person name="Dou D."/>
            <person name="Dickerman A.W."/>
            <person name="Dubchak I.L."/>
            <person name="Garbelotto M."/>
            <person name="Gijzen M."/>
            <person name="Gordon S.G."/>
            <person name="Govers F."/>
            <person name="Grunwald N.J."/>
            <person name="Huang W."/>
            <person name="Ivors K.L."/>
            <person name="Jones R.W."/>
            <person name="Kamoun S."/>
            <person name="Krampis K."/>
            <person name="Lamour K.H."/>
            <person name="Lee M.K."/>
            <person name="McDonald W.H."/>
            <person name="Medina M."/>
            <person name="Meijer H.J."/>
            <person name="Nordberg E.K."/>
            <person name="Maclean D.J."/>
            <person name="Ospina-Giraldo M.D."/>
            <person name="Morris P.F."/>
            <person name="Phuntumart V."/>
            <person name="Putnam N.H."/>
            <person name="Rash S."/>
            <person name="Rose J.K."/>
            <person name="Sakihama Y."/>
            <person name="Salamov A.A."/>
            <person name="Savidor A."/>
            <person name="Scheuring C.F."/>
            <person name="Smith B.M."/>
            <person name="Sobral B.W."/>
            <person name="Terry A."/>
            <person name="Torto-Alalibo T.A."/>
            <person name="Win J."/>
            <person name="Xu Z."/>
            <person name="Zhang H."/>
            <person name="Grigoriev I.V."/>
            <person name="Rokhsar D.S."/>
            <person name="Boore J.L."/>
        </authorList>
    </citation>
    <scope>NUCLEOTIDE SEQUENCE [LARGE SCALE GENOMIC DNA]</scope>
    <source>
        <strain evidence="1 2">P6497</strain>
    </source>
</reference>
<dbReference type="AlphaFoldDB" id="G5AG91"/>
<sequence>MSIPPPPPYAPATGKVTARQRDAAMDEFIQRVQNGEEDVEVLVARDVPSRKWRGGLHYRVDCFSAVMIEARYSASGRKVDLYMTKVRSDPHNFVVTNVNCQLARYDEANGKMLFVGGGNMELVVPATQQRIVEFHNRSLEASDRYTREFFELIPQVRAALLFKFFRREPRGAPFACVAILYRRNDQGEVLIADAVSFGSAPLGADAQDFIGHESLRTLPFAPGQVRVLQSPWNADDRGFVQIIAADILAGAGEVNAIGAPADPAAFRDAQIDLWGLYDRLEWSADFNFEHYEV</sequence>
<dbReference type="EMBL" id="JH159166">
    <property type="protein sequence ID" value="EGZ05603.1"/>
    <property type="molecule type" value="Genomic_DNA"/>
</dbReference>
<dbReference type="RefSeq" id="XP_009539134.1">
    <property type="nucleotide sequence ID" value="XM_009540839.1"/>
</dbReference>
<name>G5AG91_PHYSP</name>